<dbReference type="EMBL" id="JABCKV010001516">
    <property type="protein sequence ID" value="KAG5639975.1"/>
    <property type="molecule type" value="Genomic_DNA"/>
</dbReference>
<accession>A0A9P7K8I6</accession>
<proteinExistence type="predicted"/>
<feature type="compositionally biased region" description="Basic and acidic residues" evidence="1">
    <location>
        <begin position="30"/>
        <end position="39"/>
    </location>
</feature>
<evidence type="ECO:0000313" key="2">
    <source>
        <dbReference type="EMBL" id="KAG5639975.1"/>
    </source>
</evidence>
<comment type="caution">
    <text evidence="2">The sequence shown here is derived from an EMBL/GenBank/DDBJ whole genome shotgun (WGS) entry which is preliminary data.</text>
</comment>
<dbReference type="OrthoDB" id="3208495at2759"/>
<evidence type="ECO:0000313" key="3">
    <source>
        <dbReference type="Proteomes" id="UP000775547"/>
    </source>
</evidence>
<keyword evidence="3" id="KW-1185">Reference proteome</keyword>
<gene>
    <name evidence="2" type="ORF">DXG03_002044</name>
</gene>
<dbReference type="Proteomes" id="UP000775547">
    <property type="component" value="Unassembled WGS sequence"/>
</dbReference>
<organism evidence="2 3">
    <name type="scientific">Asterophora parasitica</name>
    <dbReference type="NCBI Taxonomy" id="117018"/>
    <lineage>
        <taxon>Eukaryota</taxon>
        <taxon>Fungi</taxon>
        <taxon>Dikarya</taxon>
        <taxon>Basidiomycota</taxon>
        <taxon>Agaricomycotina</taxon>
        <taxon>Agaricomycetes</taxon>
        <taxon>Agaricomycetidae</taxon>
        <taxon>Agaricales</taxon>
        <taxon>Tricholomatineae</taxon>
        <taxon>Lyophyllaceae</taxon>
        <taxon>Asterophora</taxon>
    </lineage>
</organism>
<protein>
    <submittedName>
        <fullName evidence="2">Uncharacterized protein</fullName>
    </submittedName>
</protein>
<feature type="region of interest" description="Disordered" evidence="1">
    <location>
        <begin position="30"/>
        <end position="55"/>
    </location>
</feature>
<dbReference type="InterPro" id="IPR041078">
    <property type="entry name" value="Plavaka"/>
</dbReference>
<dbReference type="AlphaFoldDB" id="A0A9P7K8I6"/>
<reference evidence="2" key="2">
    <citation type="submission" date="2021-10" db="EMBL/GenBank/DDBJ databases">
        <title>Phylogenomics reveals ancestral predisposition of the termite-cultivated fungus Termitomyces towards a domesticated lifestyle.</title>
        <authorList>
            <person name="Auxier B."/>
            <person name="Grum-Grzhimaylo A."/>
            <person name="Cardenas M.E."/>
            <person name="Lodge J.D."/>
            <person name="Laessoe T."/>
            <person name="Pedersen O."/>
            <person name="Smith M.E."/>
            <person name="Kuyper T.W."/>
            <person name="Franco-Molano E.A."/>
            <person name="Baroni T.J."/>
            <person name="Aanen D.K."/>
        </authorList>
    </citation>
    <scope>NUCLEOTIDE SEQUENCE</scope>
    <source>
        <strain evidence="2">AP01</strain>
        <tissue evidence="2">Mycelium</tissue>
    </source>
</reference>
<name>A0A9P7K8I6_9AGAR</name>
<evidence type="ECO:0000256" key="1">
    <source>
        <dbReference type="SAM" id="MobiDB-lite"/>
    </source>
</evidence>
<reference evidence="2" key="1">
    <citation type="submission" date="2020-07" db="EMBL/GenBank/DDBJ databases">
        <authorList>
            <person name="Nieuwenhuis M."/>
            <person name="Van De Peppel L.J.J."/>
        </authorList>
    </citation>
    <scope>NUCLEOTIDE SEQUENCE</scope>
    <source>
        <strain evidence="2">AP01</strain>
        <tissue evidence="2">Mycelium</tissue>
    </source>
</reference>
<sequence length="412" mass="47823">MTKLINFLKSDDFRKEDLHGFDIRQETRNLDRHNEFHEPDDSDSALPGSSTPNDGWMECEVSIQVPDGQRHTPDTIPTFTVPGLFRRSLVEVMKRVFSSSDFGPFHYTPFKSFQQKDDSDEPQRLHDELYSSDAMIEADQQLQHQPQEPGCNLERVLPDTFEDFYIDLTGKAPLPDISTHCRRELLHAVWKCILDGDFLYAYEHGIVIRCPDGILRRFYPRFFTYSADYPEKVLLATIRNLGKCPCPRCTLPKERIPELGTQLDLRRRVTLARRDDSPRRFRIRIAREFIYERGFGVKSAAVERILEADSLVPTFNAFSILARFGFNFFEMLPPDFMHEVELGDWMAVLKHLLRILFAIGGNAVQALNYRYRQVPTFGRATIRRFSDNVAGLKKLAARNYEDLLQVCNNNIF</sequence>
<dbReference type="Pfam" id="PF18759">
    <property type="entry name" value="Plavaka"/>
    <property type="match status" value="1"/>
</dbReference>